<dbReference type="Gene3D" id="3.30.200.20">
    <property type="entry name" value="Phosphorylase Kinase, domain 1"/>
    <property type="match status" value="1"/>
</dbReference>
<evidence type="ECO:0000256" key="2">
    <source>
        <dbReference type="ARBA" id="ARBA00022679"/>
    </source>
</evidence>
<feature type="domain" description="AGC-kinase C-terminal" evidence="7">
    <location>
        <begin position="259"/>
        <end position="322"/>
    </location>
</feature>
<evidence type="ECO:0000259" key="7">
    <source>
        <dbReference type="PROSITE" id="PS51285"/>
    </source>
</evidence>
<dbReference type="InterPro" id="IPR011009">
    <property type="entry name" value="Kinase-like_dom_sf"/>
</dbReference>
<evidence type="ECO:0000256" key="1">
    <source>
        <dbReference type="ARBA" id="ARBA00022527"/>
    </source>
</evidence>
<dbReference type="Proteomes" id="UP000186698">
    <property type="component" value="Chromosome 9_10S"/>
</dbReference>
<dbReference type="InterPro" id="IPR000961">
    <property type="entry name" value="AGC-kinase_C"/>
</dbReference>
<dbReference type="InterPro" id="IPR008271">
    <property type="entry name" value="Ser/Thr_kinase_AS"/>
</dbReference>
<dbReference type="GO" id="GO:0035556">
    <property type="term" value="P:intracellular signal transduction"/>
    <property type="evidence" value="ECO:0000318"/>
    <property type="project" value="GO_Central"/>
</dbReference>
<evidence type="ECO:0000256" key="4">
    <source>
        <dbReference type="ARBA" id="ARBA00022777"/>
    </source>
</evidence>
<keyword evidence="8" id="KW-1185">Reference proteome</keyword>
<dbReference type="SUPFAM" id="SSF56112">
    <property type="entry name" value="Protein kinase-like (PK-like)"/>
    <property type="match status" value="1"/>
</dbReference>
<dbReference type="FunFam" id="1.10.510.10:FF:000210">
    <property type="entry name" value="Non-specific serine/threonine protein kinase"/>
    <property type="match status" value="1"/>
</dbReference>
<keyword evidence="5" id="KW-0067">ATP-binding</keyword>
<keyword evidence="2" id="KW-0808">Transferase</keyword>
<dbReference type="PROSITE" id="PS51285">
    <property type="entry name" value="AGC_KINASE_CTER"/>
    <property type="match status" value="1"/>
</dbReference>
<dbReference type="Pfam" id="PF00069">
    <property type="entry name" value="Pkinase"/>
    <property type="match status" value="1"/>
</dbReference>
<dbReference type="GO" id="GO:0005524">
    <property type="term" value="F:ATP binding"/>
    <property type="evidence" value="ECO:0007669"/>
    <property type="project" value="UniProtKB-KW"/>
</dbReference>
<dbReference type="RefSeq" id="XP_041434045.1">
    <property type="nucleotide sequence ID" value="XM_041578111.1"/>
</dbReference>
<gene>
    <name evidence="9" type="primary">LOC121398797</name>
</gene>
<protein>
    <submittedName>
        <fullName evidence="9">Serine/threonine-protein kinase N2-like</fullName>
    </submittedName>
</protein>
<accession>A0A8J1LZ92</accession>
<dbReference type="PROSITE" id="PS50011">
    <property type="entry name" value="PROTEIN_KINASE_DOM"/>
    <property type="match status" value="1"/>
</dbReference>
<feature type="domain" description="Protein kinase" evidence="6">
    <location>
        <begin position="1"/>
        <end position="258"/>
    </location>
</feature>
<dbReference type="PROSITE" id="PS00108">
    <property type="entry name" value="PROTEIN_KINASE_ST"/>
    <property type="match status" value="1"/>
</dbReference>
<keyword evidence="3" id="KW-0547">Nucleotide-binding</keyword>
<keyword evidence="1" id="KW-0723">Serine/threonine-protein kinase</keyword>
<evidence type="ECO:0000256" key="5">
    <source>
        <dbReference type="ARBA" id="ARBA00022840"/>
    </source>
</evidence>
<sequence length="322" mass="36665">MYCIVSHEALSLQVYKGQHRTSGKTVAIKTIEMHDINNRGVFQCVAQEQRILRLIDEEKCQFLTSLLCSFQTEDHLCLVMEYAEAGNLAAFTAQPGMPLERVRFYSACMVLGLQFLHEHNIAHRDLKPENILLYGDGYVKIADFGISELGMNFDTITNGECGTIFYKAPELFRGQYTRSVDWWALGVTIYELLTGIVPFNGTTTLEIYVIIKSEEPKYPEDITEDTLSILVNLLKKDAQLRLGTGEHGTEDVKKSPFFEGLDWVALENKEIQPPFIPERRPHEQPEAELELKTEVKAKLWEDTQWGLDDLKYPMGSSSDSET</sequence>
<evidence type="ECO:0000313" key="8">
    <source>
        <dbReference type="Proteomes" id="UP000186698"/>
    </source>
</evidence>
<dbReference type="Gene3D" id="1.10.510.10">
    <property type="entry name" value="Transferase(Phosphotransferase) domain 1"/>
    <property type="match status" value="1"/>
</dbReference>
<proteinExistence type="predicted"/>
<dbReference type="OrthoDB" id="63267at2759"/>
<name>A0A8J1LZ92_XENLA</name>
<dbReference type="SMART" id="SM00220">
    <property type="entry name" value="S_TKc"/>
    <property type="match status" value="1"/>
</dbReference>
<dbReference type="PANTHER" id="PTHR24351">
    <property type="entry name" value="RIBOSOMAL PROTEIN S6 KINASE"/>
    <property type="match status" value="1"/>
</dbReference>
<keyword evidence="4" id="KW-0418">Kinase</keyword>
<dbReference type="AlphaFoldDB" id="A0A8J1LZ92"/>
<evidence type="ECO:0000256" key="3">
    <source>
        <dbReference type="ARBA" id="ARBA00022741"/>
    </source>
</evidence>
<dbReference type="GeneID" id="121398797"/>
<organism evidence="8 9">
    <name type="scientific">Xenopus laevis</name>
    <name type="common">African clawed frog</name>
    <dbReference type="NCBI Taxonomy" id="8355"/>
    <lineage>
        <taxon>Eukaryota</taxon>
        <taxon>Metazoa</taxon>
        <taxon>Chordata</taxon>
        <taxon>Craniata</taxon>
        <taxon>Vertebrata</taxon>
        <taxon>Euteleostomi</taxon>
        <taxon>Amphibia</taxon>
        <taxon>Batrachia</taxon>
        <taxon>Anura</taxon>
        <taxon>Pipoidea</taxon>
        <taxon>Pipidae</taxon>
        <taxon>Xenopodinae</taxon>
        <taxon>Xenopus</taxon>
        <taxon>Xenopus</taxon>
    </lineage>
</organism>
<evidence type="ECO:0000313" key="9">
    <source>
        <dbReference type="RefSeq" id="XP_041434045.1"/>
    </source>
</evidence>
<dbReference type="GO" id="GO:0004674">
    <property type="term" value="F:protein serine/threonine kinase activity"/>
    <property type="evidence" value="ECO:0000318"/>
    <property type="project" value="GO_Central"/>
</dbReference>
<evidence type="ECO:0000259" key="6">
    <source>
        <dbReference type="PROSITE" id="PS50011"/>
    </source>
</evidence>
<reference evidence="9" key="1">
    <citation type="submission" date="2025-08" db="UniProtKB">
        <authorList>
            <consortium name="RefSeq"/>
        </authorList>
    </citation>
    <scope>IDENTIFICATION</scope>
    <source>
        <strain evidence="9">J_2021</strain>
        <tissue evidence="9">Erythrocytes</tissue>
    </source>
</reference>
<dbReference type="KEGG" id="xla:121398797"/>
<dbReference type="InterPro" id="IPR000719">
    <property type="entry name" value="Prot_kinase_dom"/>
</dbReference>